<keyword evidence="2 7" id="KW-0813">Transport</keyword>
<dbReference type="PANTHER" id="PTHR43163:SF6">
    <property type="entry name" value="DIPEPTIDE TRANSPORT SYSTEM PERMEASE PROTEIN DPPB-RELATED"/>
    <property type="match status" value="1"/>
</dbReference>
<feature type="transmembrane region" description="Helical" evidence="7">
    <location>
        <begin position="36"/>
        <end position="55"/>
    </location>
</feature>
<evidence type="ECO:0000256" key="2">
    <source>
        <dbReference type="ARBA" id="ARBA00022448"/>
    </source>
</evidence>
<dbReference type="GO" id="GO:0055085">
    <property type="term" value="P:transmembrane transport"/>
    <property type="evidence" value="ECO:0007669"/>
    <property type="project" value="InterPro"/>
</dbReference>
<dbReference type="AlphaFoldDB" id="A0AAI8SLJ8"/>
<accession>A0AAI8SLJ8</accession>
<feature type="transmembrane region" description="Helical" evidence="7">
    <location>
        <begin position="315"/>
        <end position="341"/>
    </location>
</feature>
<dbReference type="CDD" id="cd06261">
    <property type="entry name" value="TM_PBP2"/>
    <property type="match status" value="1"/>
</dbReference>
<evidence type="ECO:0000256" key="7">
    <source>
        <dbReference type="RuleBase" id="RU363032"/>
    </source>
</evidence>
<keyword evidence="6 7" id="KW-0472">Membrane</keyword>
<dbReference type="InterPro" id="IPR000515">
    <property type="entry name" value="MetI-like"/>
</dbReference>
<dbReference type="GO" id="GO:0005886">
    <property type="term" value="C:plasma membrane"/>
    <property type="evidence" value="ECO:0007669"/>
    <property type="project" value="UniProtKB-SubCell"/>
</dbReference>
<evidence type="ECO:0000256" key="6">
    <source>
        <dbReference type="ARBA" id="ARBA00023136"/>
    </source>
</evidence>
<dbReference type="PROSITE" id="PS50928">
    <property type="entry name" value="ABC_TM1"/>
    <property type="match status" value="1"/>
</dbReference>
<feature type="transmembrane region" description="Helical" evidence="7">
    <location>
        <begin position="212"/>
        <end position="230"/>
    </location>
</feature>
<sequence>MAISTIGRFAFVWLTCPNAALWWGMTRFLARRLLNYLVLLALASFLTFCLTSVAFKPLDSLLQRSPRPPQAVIDAKAHSLGLDEPIPIRYAHWASHAVRGDFGKTVTGQPVGASLGRRVGVTLRLLVIGSLIGTVAGIAAGAWGAIRQYRLSDRVVTMLALLVLSTPTFVIASLLILAALRVNWALGVQVFDYTGETSPGVTGGAAALLDRLRHLVLPSLTLALAAAAGYSRYQRNAMLDVLGQDFIRTARAKGLTRRRALVKHGLRTALIPLATLFAYGVAGLVTGAVFVEKIFGWHGMGEWLVQGVATQDTNIVAAITLFSGAVVLLAGLLSDVFYAALDPRVRVS</sequence>
<keyword evidence="5 7" id="KW-1133">Transmembrane helix</keyword>
<dbReference type="Pfam" id="PF19300">
    <property type="entry name" value="BPD_transp_1_N"/>
    <property type="match status" value="1"/>
</dbReference>
<dbReference type="Gene3D" id="1.10.3720.10">
    <property type="entry name" value="MetI-like"/>
    <property type="match status" value="1"/>
</dbReference>
<gene>
    <name evidence="9" type="ORF">JPH1_16610</name>
</gene>
<feature type="domain" description="ABC transmembrane type-1" evidence="8">
    <location>
        <begin position="119"/>
        <end position="334"/>
    </location>
</feature>
<feature type="transmembrane region" description="Helical" evidence="7">
    <location>
        <begin position="6"/>
        <end position="24"/>
    </location>
</feature>
<feature type="transmembrane region" description="Helical" evidence="7">
    <location>
        <begin position="269"/>
        <end position="295"/>
    </location>
</feature>
<evidence type="ECO:0000256" key="5">
    <source>
        <dbReference type="ARBA" id="ARBA00022989"/>
    </source>
</evidence>
<dbReference type="InterPro" id="IPR045621">
    <property type="entry name" value="BPD_transp_1_N"/>
</dbReference>
<evidence type="ECO:0000256" key="1">
    <source>
        <dbReference type="ARBA" id="ARBA00004651"/>
    </source>
</evidence>
<dbReference type="PANTHER" id="PTHR43163">
    <property type="entry name" value="DIPEPTIDE TRANSPORT SYSTEM PERMEASE PROTEIN DPPB-RELATED"/>
    <property type="match status" value="1"/>
</dbReference>
<feature type="transmembrane region" description="Helical" evidence="7">
    <location>
        <begin position="158"/>
        <end position="180"/>
    </location>
</feature>
<reference evidence="9 10" key="1">
    <citation type="submission" date="2019-09" db="EMBL/GenBank/DDBJ databases">
        <title>Complete genome sequence of Mycobacterium avium subsp. hominissuis strain JP-H-1.</title>
        <authorList>
            <person name="Kinoshita Y."/>
            <person name="Niwa H."/>
            <person name="Uchida-Fujii E."/>
            <person name="Nukada T."/>
        </authorList>
    </citation>
    <scope>NUCLEOTIDE SEQUENCE [LARGE SCALE GENOMIC DNA]</scope>
    <source>
        <strain evidence="9 10">JP-H-1</strain>
    </source>
</reference>
<comment type="similarity">
    <text evidence="7">Belongs to the binding-protein-dependent transport system permease family.</text>
</comment>
<dbReference type="Proteomes" id="UP000327362">
    <property type="component" value="Chromosome"/>
</dbReference>
<dbReference type="SUPFAM" id="SSF161098">
    <property type="entry name" value="MetI-like"/>
    <property type="match status" value="1"/>
</dbReference>
<dbReference type="EMBL" id="AP020326">
    <property type="protein sequence ID" value="BBN47186.1"/>
    <property type="molecule type" value="Genomic_DNA"/>
</dbReference>
<feature type="transmembrane region" description="Helical" evidence="7">
    <location>
        <begin position="125"/>
        <end position="146"/>
    </location>
</feature>
<comment type="subcellular location">
    <subcellularLocation>
        <location evidence="1 7">Cell membrane</location>
        <topology evidence="1 7">Multi-pass membrane protein</topology>
    </subcellularLocation>
</comment>
<evidence type="ECO:0000313" key="10">
    <source>
        <dbReference type="Proteomes" id="UP000327362"/>
    </source>
</evidence>
<evidence type="ECO:0000256" key="3">
    <source>
        <dbReference type="ARBA" id="ARBA00022475"/>
    </source>
</evidence>
<proteinExistence type="inferred from homology"/>
<evidence type="ECO:0000313" key="9">
    <source>
        <dbReference type="EMBL" id="BBN47186.1"/>
    </source>
</evidence>
<evidence type="ECO:0000259" key="8">
    <source>
        <dbReference type="PROSITE" id="PS50928"/>
    </source>
</evidence>
<organism evidence="9 10">
    <name type="scientific">Mycobacterium avium subsp. hominissuis</name>
    <dbReference type="NCBI Taxonomy" id="439334"/>
    <lineage>
        <taxon>Bacteria</taxon>
        <taxon>Bacillati</taxon>
        <taxon>Actinomycetota</taxon>
        <taxon>Actinomycetes</taxon>
        <taxon>Mycobacteriales</taxon>
        <taxon>Mycobacteriaceae</taxon>
        <taxon>Mycobacterium</taxon>
        <taxon>Mycobacterium avium complex (MAC)</taxon>
    </lineage>
</organism>
<keyword evidence="4 7" id="KW-0812">Transmembrane</keyword>
<keyword evidence="3" id="KW-1003">Cell membrane</keyword>
<name>A0AAI8SLJ8_MYCAV</name>
<protein>
    <submittedName>
        <fullName evidence="9">Peptide ABC transporter permease</fullName>
    </submittedName>
</protein>
<dbReference type="InterPro" id="IPR035906">
    <property type="entry name" value="MetI-like_sf"/>
</dbReference>
<dbReference type="Pfam" id="PF00528">
    <property type="entry name" value="BPD_transp_1"/>
    <property type="match status" value="1"/>
</dbReference>
<evidence type="ECO:0000256" key="4">
    <source>
        <dbReference type="ARBA" id="ARBA00022692"/>
    </source>
</evidence>